<keyword evidence="1" id="KW-0472">Membrane</keyword>
<evidence type="ECO:0000313" key="2">
    <source>
        <dbReference type="EMBL" id="ATC85991.1"/>
    </source>
</evidence>
<gene>
    <name evidence="2" type="ORF">PARC_a1366</name>
</gene>
<keyword evidence="1" id="KW-0812">Transmembrane</keyword>
<protein>
    <submittedName>
        <fullName evidence="2">Uncharacterized protein</fullName>
    </submittedName>
</protein>
<dbReference type="Proteomes" id="UP000016505">
    <property type="component" value="Chromosome I"/>
</dbReference>
<dbReference type="EMBL" id="CP011025">
    <property type="protein sequence ID" value="ATC85991.1"/>
    <property type="molecule type" value="Genomic_DNA"/>
</dbReference>
<proteinExistence type="predicted"/>
<evidence type="ECO:0000313" key="3">
    <source>
        <dbReference type="Proteomes" id="UP000016505"/>
    </source>
</evidence>
<name>A0A290S4Q5_9GAMM</name>
<keyword evidence="1" id="KW-1133">Transmembrane helix</keyword>
<accession>A0A290S4Q5</accession>
<dbReference type="RefSeq" id="WP_010555068.1">
    <property type="nucleotide sequence ID" value="NZ_CP011025.1"/>
</dbReference>
<evidence type="ECO:0000256" key="1">
    <source>
        <dbReference type="SAM" id="Phobius"/>
    </source>
</evidence>
<sequence length="305" mass="35176">MKSIKFNSSIFTYPIFLGFVGVPIIVATLLMWLIACSSNLSFAFITKESLELFVEYQKIPLFILSLALPLGTVAAANFRALQFNSNLERQEYEHQLDLFYKGAEQFEKKMYGVIKAGNYKYFDPIFSSLVYSRLYKKPSKGELYDTNPMKKRLDKVCDTFNDITETLDRLSCYSDEDPSEYKDELLLHYTDLNGLQKHASMATLCCDMKLILLIKSIDDAKDDLSNAIGILTFRVSVSIFKYTDSIFEMSLVIKSIAGLQLKAREDNFDMSMFQKTVEKWLDYSYRDNDTITLSELEKTYNLTPR</sequence>
<dbReference type="OrthoDB" id="10014341at2"/>
<dbReference type="AlphaFoldDB" id="A0A290S4Q5"/>
<dbReference type="KEGG" id="part:PARC_a1366"/>
<organism evidence="2 3">
    <name type="scientific">Pseudoalteromonas arctica A 37-1-2</name>
    <dbReference type="NCBI Taxonomy" id="1117313"/>
    <lineage>
        <taxon>Bacteria</taxon>
        <taxon>Pseudomonadati</taxon>
        <taxon>Pseudomonadota</taxon>
        <taxon>Gammaproteobacteria</taxon>
        <taxon>Alteromonadales</taxon>
        <taxon>Pseudoalteromonadaceae</taxon>
        <taxon>Pseudoalteromonas</taxon>
    </lineage>
</organism>
<reference evidence="2 3" key="1">
    <citation type="journal article" date="2012" name="J. Bacteriol.">
        <title>Genome sequences of type strains of seven species of the marine bacterium Pseudoalteromonas.</title>
        <authorList>
            <person name="Xie B.B."/>
            <person name="Shu Y.L."/>
            <person name="Qin Q.L."/>
            <person name="Rong J.C."/>
            <person name="Zhang X.Y."/>
            <person name="Chen X.L."/>
            <person name="Shi M."/>
            <person name="He H.L."/>
            <person name="Zhou B.C."/>
            <person name="Zhang Y.Z."/>
        </authorList>
    </citation>
    <scope>NUCLEOTIDE SEQUENCE [LARGE SCALE GENOMIC DNA]</scope>
    <source>
        <strain evidence="2 3">A 37-1-2</strain>
    </source>
</reference>
<feature type="transmembrane region" description="Helical" evidence="1">
    <location>
        <begin position="59"/>
        <end position="81"/>
    </location>
</feature>
<feature type="transmembrane region" description="Helical" evidence="1">
    <location>
        <begin position="12"/>
        <end position="34"/>
    </location>
</feature>